<dbReference type="PRINTS" id="PR00364">
    <property type="entry name" value="DISEASERSIST"/>
</dbReference>
<dbReference type="InterPro" id="IPR011990">
    <property type="entry name" value="TPR-like_helical_dom_sf"/>
</dbReference>
<name>A0ABW3QV03_9PSEU</name>
<accession>A0ABW3QV03</accession>
<dbReference type="PANTHER" id="PTHR47691">
    <property type="entry name" value="REGULATOR-RELATED"/>
    <property type="match status" value="1"/>
</dbReference>
<keyword evidence="4" id="KW-1185">Reference proteome</keyword>
<proteinExistence type="predicted"/>
<dbReference type="EMBL" id="JBHTLK010000073">
    <property type="protein sequence ID" value="MFD1148667.1"/>
    <property type="molecule type" value="Genomic_DNA"/>
</dbReference>
<evidence type="ECO:0000313" key="3">
    <source>
        <dbReference type="EMBL" id="MFD1148667.1"/>
    </source>
</evidence>
<organism evidence="3 4">
    <name type="scientific">Saccharothrix hoggarensis</name>
    <dbReference type="NCBI Taxonomy" id="913853"/>
    <lineage>
        <taxon>Bacteria</taxon>
        <taxon>Bacillati</taxon>
        <taxon>Actinomycetota</taxon>
        <taxon>Actinomycetes</taxon>
        <taxon>Pseudonocardiales</taxon>
        <taxon>Pseudonocardiaceae</taxon>
        <taxon>Saccharothrix</taxon>
    </lineage>
</organism>
<dbReference type="RefSeq" id="WP_380724089.1">
    <property type="nucleotide sequence ID" value="NZ_JBHTLK010000073.1"/>
</dbReference>
<feature type="coiled-coil region" evidence="1">
    <location>
        <begin position="608"/>
        <end position="635"/>
    </location>
</feature>
<protein>
    <submittedName>
        <fullName evidence="3">NB-ARC domain-containing protein</fullName>
    </submittedName>
</protein>
<evidence type="ECO:0000256" key="1">
    <source>
        <dbReference type="SAM" id="Coils"/>
    </source>
</evidence>
<dbReference type="Gene3D" id="3.40.50.300">
    <property type="entry name" value="P-loop containing nucleotide triphosphate hydrolases"/>
    <property type="match status" value="1"/>
</dbReference>
<evidence type="ECO:0000313" key="4">
    <source>
        <dbReference type="Proteomes" id="UP001597168"/>
    </source>
</evidence>
<reference evidence="4" key="1">
    <citation type="journal article" date="2019" name="Int. J. Syst. Evol. Microbiol.">
        <title>The Global Catalogue of Microorganisms (GCM) 10K type strain sequencing project: providing services to taxonomists for standard genome sequencing and annotation.</title>
        <authorList>
            <consortium name="The Broad Institute Genomics Platform"/>
            <consortium name="The Broad Institute Genome Sequencing Center for Infectious Disease"/>
            <person name="Wu L."/>
            <person name="Ma J."/>
        </authorList>
    </citation>
    <scope>NUCLEOTIDE SEQUENCE [LARGE SCALE GENOMIC DNA]</scope>
    <source>
        <strain evidence="4">CCUG 60214</strain>
    </source>
</reference>
<evidence type="ECO:0000259" key="2">
    <source>
        <dbReference type="Pfam" id="PF00931"/>
    </source>
</evidence>
<dbReference type="InterPro" id="IPR002182">
    <property type="entry name" value="NB-ARC"/>
</dbReference>
<dbReference type="Proteomes" id="UP001597168">
    <property type="component" value="Unassembled WGS sequence"/>
</dbReference>
<dbReference type="Pfam" id="PF00931">
    <property type="entry name" value="NB-ARC"/>
    <property type="match status" value="1"/>
</dbReference>
<dbReference type="SUPFAM" id="SSF48452">
    <property type="entry name" value="TPR-like"/>
    <property type="match status" value="1"/>
</dbReference>
<dbReference type="InterPro" id="IPR027417">
    <property type="entry name" value="P-loop_NTPase"/>
</dbReference>
<sequence length="697" mass="77626">MAPRNDVTASSVGNVIQASSIGELNINTSARHNAPMQLPPAPHAFVNRDDELRLMDDALNREGSRPALVAISGMAGVGKSALALHWSHSNGSRFNDGHLYANVAEYRHRGGVAVSEIVAFFLRSLGVHQQYLPAQYPERVALFRSLTAQARLLVLLDDVDEPAQVRALSPAAGDSVVISTSRRRLNGLTIDGARFVDLAPFDAEDGERLVTQWMTSTAKQDSTSIRELVRLCAGLPLALSVAGARLAQPRRWTPAELVHHLSDDRQRLGRLTIEPGGSPVRTMFDTAYADLPESARVLYRRLGLHPGPDFGNEVAVVAGGRATSTPGTDLELLCTANLVEELDRGRYRFHDLVRLHARERAEVDDSADQRDTTLGRIVEWYAKGAAAADVAVLGNRWRSGEHDLTGWENRFDAASGMEWLRVERTNLLAAMRAADKLEWHETVWTMCESMWALYHSDKNFADWVESHELGMRAAHQCGNVTAEVRMRNQLARAHIELHEFAAAHEQLEIARRLASDDPRAMSVVLESTGLLYREQGRYGDAVSVFEDLVSTQRDLGDERGYAMQSYQLGDVLVRASLEERAVPVLDDALETMLRLDDDMAAARVRIVLAQAYHRLRREQEAATQLEEAVQTTRRRNQPVKEAQALEVLVGVAQENHDTTRFRTAAHRLLELYVDAGSPRSAEVRRWIDLGRRPEQED</sequence>
<dbReference type="Gene3D" id="1.25.40.10">
    <property type="entry name" value="Tetratricopeptide repeat domain"/>
    <property type="match status" value="2"/>
</dbReference>
<dbReference type="SUPFAM" id="SSF52540">
    <property type="entry name" value="P-loop containing nucleoside triphosphate hydrolases"/>
    <property type="match status" value="1"/>
</dbReference>
<keyword evidence="1" id="KW-0175">Coiled coil</keyword>
<dbReference type="PANTHER" id="PTHR47691:SF3">
    <property type="entry name" value="HTH-TYPE TRANSCRIPTIONAL REGULATOR RV0890C-RELATED"/>
    <property type="match status" value="1"/>
</dbReference>
<feature type="domain" description="NB-ARC" evidence="2">
    <location>
        <begin position="55"/>
        <end position="167"/>
    </location>
</feature>
<gene>
    <name evidence="3" type="ORF">ACFQ3T_16165</name>
</gene>
<comment type="caution">
    <text evidence="3">The sequence shown here is derived from an EMBL/GenBank/DDBJ whole genome shotgun (WGS) entry which is preliminary data.</text>
</comment>